<feature type="non-terminal residue" evidence="2">
    <location>
        <position position="230"/>
    </location>
</feature>
<evidence type="ECO:0000259" key="1">
    <source>
        <dbReference type="Pfam" id="PF01385"/>
    </source>
</evidence>
<reference evidence="2 3" key="1">
    <citation type="submission" date="2024-03" db="EMBL/GenBank/DDBJ databases">
        <title>Human intestinal bacterial collection.</title>
        <authorList>
            <person name="Pauvert C."/>
            <person name="Hitch T.C.A."/>
            <person name="Clavel T."/>
        </authorList>
    </citation>
    <scope>NUCLEOTIDE SEQUENCE [LARGE SCALE GENOMIC DNA]</scope>
    <source>
        <strain evidence="2 3">CLA-AP-H27</strain>
    </source>
</reference>
<protein>
    <submittedName>
        <fullName evidence="2">Transposase</fullName>
    </submittedName>
</protein>
<name>A0ABV1HQK4_9FIRM</name>
<dbReference type="InterPro" id="IPR001959">
    <property type="entry name" value="Transposase"/>
</dbReference>
<feature type="non-terminal residue" evidence="2">
    <location>
        <position position="1"/>
    </location>
</feature>
<proteinExistence type="predicted"/>
<sequence length="230" mass="26979">KNLSVTPARYKSEFPWLKEVDSLALCNAQLHLQTAYKNFFRDVSVGFPKFKSKKKPVRSYTTNYVNGNITLQNGKLKLPKAGWVRIRQHRKIDERYKLKGATITQEADERYYVALLYSCEEPVHEIRKAESAIGLDFSMKELYVDSNGNHAAYPHFFQKSQQKLAREQHKLSHCEQGSNRYKKQKKKVARIHTRIAHQRKDFLHKESRKIANSYDIVCIENLNMKEMSQD</sequence>
<accession>A0ABV1HQK4</accession>
<gene>
    <name evidence="2" type="ORF">WMO41_15820</name>
</gene>
<comment type="caution">
    <text evidence="2">The sequence shown here is derived from an EMBL/GenBank/DDBJ whole genome shotgun (WGS) entry which is preliminary data.</text>
</comment>
<evidence type="ECO:0000313" key="2">
    <source>
        <dbReference type="EMBL" id="MEQ2564610.1"/>
    </source>
</evidence>
<feature type="domain" description="Probable transposase IS891/IS1136/IS1341" evidence="1">
    <location>
        <begin position="124"/>
        <end position="228"/>
    </location>
</feature>
<evidence type="ECO:0000313" key="3">
    <source>
        <dbReference type="Proteomes" id="UP001437460"/>
    </source>
</evidence>
<dbReference type="Proteomes" id="UP001437460">
    <property type="component" value="Unassembled WGS sequence"/>
</dbReference>
<organism evidence="2 3">
    <name type="scientific">Ventrimonas faecis</name>
    <dbReference type="NCBI Taxonomy" id="3133170"/>
    <lineage>
        <taxon>Bacteria</taxon>
        <taxon>Bacillati</taxon>
        <taxon>Bacillota</taxon>
        <taxon>Clostridia</taxon>
        <taxon>Lachnospirales</taxon>
        <taxon>Lachnospiraceae</taxon>
        <taxon>Ventrimonas</taxon>
    </lineage>
</organism>
<dbReference type="Pfam" id="PF01385">
    <property type="entry name" value="OrfB_IS605"/>
    <property type="match status" value="1"/>
</dbReference>
<dbReference type="NCBIfam" id="NF040570">
    <property type="entry name" value="guided_TnpB"/>
    <property type="match status" value="1"/>
</dbReference>
<dbReference type="RefSeq" id="WP_349230594.1">
    <property type="nucleotide sequence ID" value="NZ_JBBMFJ010000074.1"/>
</dbReference>
<keyword evidence="3" id="KW-1185">Reference proteome</keyword>
<dbReference type="EMBL" id="JBBMFJ010000074">
    <property type="protein sequence ID" value="MEQ2564610.1"/>
    <property type="molecule type" value="Genomic_DNA"/>
</dbReference>